<gene>
    <name evidence="1" type="ORF">ABT56_10125</name>
</gene>
<dbReference type="AlphaFoldDB" id="A0A0J1H209"/>
<comment type="caution">
    <text evidence="1">The sequence shown here is derived from an EMBL/GenBank/DDBJ whole genome shotgun (WGS) entry which is preliminary data.</text>
</comment>
<keyword evidence="1" id="KW-0966">Cell projection</keyword>
<dbReference type="EMBL" id="LDOT01000012">
    <property type="protein sequence ID" value="KLV05879.1"/>
    <property type="molecule type" value="Genomic_DNA"/>
</dbReference>
<keyword evidence="2" id="KW-1185">Reference proteome</keyword>
<accession>A0A0J1H209</accession>
<evidence type="ECO:0000313" key="1">
    <source>
        <dbReference type="EMBL" id="KLV05879.1"/>
    </source>
</evidence>
<protein>
    <submittedName>
        <fullName evidence="1">Flagellar biosynthesis protein FliS</fullName>
    </submittedName>
</protein>
<dbReference type="Proteomes" id="UP000036097">
    <property type="component" value="Unassembled WGS sequence"/>
</dbReference>
<organism evidence="1 2">
    <name type="scientific">Photobacterium aquae</name>
    <dbReference type="NCBI Taxonomy" id="1195763"/>
    <lineage>
        <taxon>Bacteria</taxon>
        <taxon>Pseudomonadati</taxon>
        <taxon>Pseudomonadota</taxon>
        <taxon>Gammaproteobacteria</taxon>
        <taxon>Vibrionales</taxon>
        <taxon>Vibrionaceae</taxon>
        <taxon>Photobacterium</taxon>
    </lineage>
</organism>
<proteinExistence type="predicted"/>
<dbReference type="STRING" id="1195763.ABT56_10125"/>
<dbReference type="PATRIC" id="fig|1195763.3.peg.2125"/>
<keyword evidence="1" id="KW-0282">Flagellum</keyword>
<evidence type="ECO:0000313" key="2">
    <source>
        <dbReference type="Proteomes" id="UP000036097"/>
    </source>
</evidence>
<dbReference type="OrthoDB" id="5822316at2"/>
<reference evidence="1 2" key="1">
    <citation type="submission" date="2015-05" db="EMBL/GenBank/DDBJ databases">
        <title>Photobacterium galathea sp. nov.</title>
        <authorList>
            <person name="Machado H."/>
            <person name="Gram L."/>
        </authorList>
    </citation>
    <scope>NUCLEOTIDE SEQUENCE [LARGE SCALE GENOMIC DNA]</scope>
    <source>
        <strain evidence="1 2">CGMCC 1.12159</strain>
    </source>
</reference>
<keyword evidence="1" id="KW-0969">Cilium</keyword>
<name>A0A0J1H209_9GAMM</name>
<dbReference type="RefSeq" id="WP_047878743.1">
    <property type="nucleotide sequence ID" value="NZ_LDOT01000012.1"/>
</dbReference>
<sequence length="98" mass="11402">MDELTQLEQQISSLLAADEYNDDFPEQLQKLVAARHQQVTQLLRDQKSLSRSKFDDIQARTQDLKQLLEQNSARIRSKLLSNQKAKKSVAVYQMIRNN</sequence>